<keyword evidence="2" id="KW-0186">Copper</keyword>
<dbReference type="STRING" id="574349.SAMN05443545_101363"/>
<evidence type="ECO:0000256" key="2">
    <source>
        <dbReference type="ARBA" id="ARBA00023008"/>
    </source>
</evidence>
<gene>
    <name evidence="6" type="ORF">SAMN05443545_101363</name>
</gene>
<evidence type="ECO:0000259" key="5">
    <source>
        <dbReference type="Pfam" id="PF00127"/>
    </source>
</evidence>
<dbReference type="OrthoDB" id="9816061at2"/>
<dbReference type="GO" id="GO:0009055">
    <property type="term" value="F:electron transfer activity"/>
    <property type="evidence" value="ECO:0007669"/>
    <property type="project" value="InterPro"/>
</dbReference>
<evidence type="ECO:0000313" key="6">
    <source>
        <dbReference type="EMBL" id="SDW20676.1"/>
    </source>
</evidence>
<keyword evidence="7" id="KW-1185">Reference proteome</keyword>
<dbReference type="Pfam" id="PF00127">
    <property type="entry name" value="Copper-bind"/>
    <property type="match status" value="1"/>
</dbReference>
<keyword evidence="1" id="KW-0479">Metal-binding</keyword>
<name>A0A1H2RMJ2_9GAMM</name>
<dbReference type="AlphaFoldDB" id="A0A1H2RMJ2"/>
<proteinExistence type="predicted"/>
<evidence type="ECO:0000256" key="3">
    <source>
        <dbReference type="SAM" id="MobiDB-lite"/>
    </source>
</evidence>
<dbReference type="EMBL" id="FNNI01000001">
    <property type="protein sequence ID" value="SDW20676.1"/>
    <property type="molecule type" value="Genomic_DNA"/>
</dbReference>
<feature type="compositionally biased region" description="Basic and acidic residues" evidence="3">
    <location>
        <begin position="94"/>
        <end position="115"/>
    </location>
</feature>
<feature type="chain" id="PRO_5011461842" evidence="4">
    <location>
        <begin position="20"/>
        <end position="165"/>
    </location>
</feature>
<dbReference type="PANTHER" id="PTHR38439">
    <property type="entry name" value="AURACYANIN-B"/>
    <property type="match status" value="1"/>
</dbReference>
<dbReference type="GO" id="GO:0005507">
    <property type="term" value="F:copper ion binding"/>
    <property type="evidence" value="ECO:0007669"/>
    <property type="project" value="InterPro"/>
</dbReference>
<feature type="domain" description="Blue (type 1) copper" evidence="5">
    <location>
        <begin position="39"/>
        <end position="163"/>
    </location>
</feature>
<dbReference type="Proteomes" id="UP000198500">
    <property type="component" value="Unassembled WGS sequence"/>
</dbReference>
<feature type="signal peptide" evidence="4">
    <location>
        <begin position="1"/>
        <end position="19"/>
    </location>
</feature>
<evidence type="ECO:0000313" key="7">
    <source>
        <dbReference type="Proteomes" id="UP000198500"/>
    </source>
</evidence>
<evidence type="ECO:0000256" key="4">
    <source>
        <dbReference type="SAM" id="SignalP"/>
    </source>
</evidence>
<reference evidence="6 7" key="1">
    <citation type="submission" date="2016-10" db="EMBL/GenBank/DDBJ databases">
        <authorList>
            <person name="de Groot N.N."/>
        </authorList>
    </citation>
    <scope>NUCLEOTIDE SEQUENCE [LARGE SCALE GENOMIC DNA]</scope>
    <source>
        <strain evidence="6 7">DSM 19219</strain>
    </source>
</reference>
<dbReference type="InterPro" id="IPR008972">
    <property type="entry name" value="Cupredoxin"/>
</dbReference>
<organism evidence="6 7">
    <name type="scientific">Aidingimonas halophila</name>
    <dbReference type="NCBI Taxonomy" id="574349"/>
    <lineage>
        <taxon>Bacteria</taxon>
        <taxon>Pseudomonadati</taxon>
        <taxon>Pseudomonadota</taxon>
        <taxon>Gammaproteobacteria</taxon>
        <taxon>Oceanospirillales</taxon>
        <taxon>Halomonadaceae</taxon>
        <taxon>Aidingimonas</taxon>
    </lineage>
</organism>
<dbReference type="SUPFAM" id="SSF49503">
    <property type="entry name" value="Cupredoxins"/>
    <property type="match status" value="1"/>
</dbReference>
<dbReference type="PANTHER" id="PTHR38439:SF3">
    <property type="entry name" value="COPPER-RESISTANT CUPROPROTEIN COPI"/>
    <property type="match status" value="1"/>
</dbReference>
<feature type="region of interest" description="Disordered" evidence="3">
    <location>
        <begin position="94"/>
        <end position="121"/>
    </location>
</feature>
<evidence type="ECO:0000256" key="1">
    <source>
        <dbReference type="ARBA" id="ARBA00022723"/>
    </source>
</evidence>
<dbReference type="RefSeq" id="WP_092567773.1">
    <property type="nucleotide sequence ID" value="NZ_BMXH01000001.1"/>
</dbReference>
<keyword evidence="4" id="KW-0732">Signal</keyword>
<dbReference type="InterPro" id="IPR050845">
    <property type="entry name" value="Cu-binding_ET"/>
</dbReference>
<accession>A0A1H2RMJ2</accession>
<protein>
    <submittedName>
        <fullName evidence="6">Uncharacterized copper-binding protein, cupredoxin-like subfamily</fullName>
    </submittedName>
</protein>
<dbReference type="Gene3D" id="2.60.40.420">
    <property type="entry name" value="Cupredoxins - blue copper proteins"/>
    <property type="match status" value="1"/>
</dbReference>
<sequence length="165" mass="17848">MRASFLALGFGLLASTAMATGEHEGDHSSQAEAELDRTVSVVAGDMWFDPEALNVEPGETIEFEIHNTGDVEHEFVIGDAGAQEKHREMMQEMGSEGHHDDHASHGSHDMEEGEHGGNMPAVTIASGETERLVWTAPDNVDELEFACNIPGHYESGMYGVIDLQG</sequence>
<dbReference type="InterPro" id="IPR000923">
    <property type="entry name" value="BlueCu_1"/>
</dbReference>